<dbReference type="SMART" id="SM00112">
    <property type="entry name" value="CA"/>
    <property type="match status" value="3"/>
</dbReference>
<dbReference type="PANTHER" id="PTHR24028">
    <property type="entry name" value="CADHERIN-87A"/>
    <property type="match status" value="1"/>
</dbReference>
<evidence type="ECO:0000256" key="9">
    <source>
        <dbReference type="ARBA" id="ARBA00023136"/>
    </source>
</evidence>
<evidence type="ECO:0000313" key="16">
    <source>
        <dbReference type="Proteomes" id="UP000015101"/>
    </source>
</evidence>
<evidence type="ECO:0000313" key="15">
    <source>
        <dbReference type="EnsemblMetazoa" id="HelroP141021"/>
    </source>
</evidence>
<dbReference type="InterPro" id="IPR015919">
    <property type="entry name" value="Cadherin-like_sf"/>
</dbReference>
<dbReference type="EnsemblMetazoa" id="HelroT141021">
    <property type="protein sequence ID" value="HelroP141021"/>
    <property type="gene ID" value="HelroG141021"/>
</dbReference>
<dbReference type="FunFam" id="2.60.40.60:FF:000002">
    <property type="entry name" value="Protocadherin alpha 2"/>
    <property type="match status" value="1"/>
</dbReference>
<dbReference type="STRING" id="6412.T1EJ23"/>
<dbReference type="Gene3D" id="2.60.40.60">
    <property type="entry name" value="Cadherins"/>
    <property type="match status" value="4"/>
</dbReference>
<dbReference type="PRINTS" id="PR00205">
    <property type="entry name" value="CADHERIN"/>
</dbReference>
<keyword evidence="6 12" id="KW-0106">Calcium</keyword>
<dbReference type="GO" id="GO:0005886">
    <property type="term" value="C:plasma membrane"/>
    <property type="evidence" value="ECO:0007669"/>
    <property type="project" value="InterPro"/>
</dbReference>
<proteinExistence type="predicted"/>
<dbReference type="AlphaFoldDB" id="T1EJ23"/>
<protein>
    <recommendedName>
        <fullName evidence="13">Cadherin domain-containing protein</fullName>
    </recommendedName>
</protein>
<keyword evidence="7" id="KW-0130">Cell adhesion</keyword>
<evidence type="ECO:0000313" key="14">
    <source>
        <dbReference type="EMBL" id="ESN95584.1"/>
    </source>
</evidence>
<dbReference type="InterPro" id="IPR050174">
    <property type="entry name" value="Protocadherin/Cadherin-CA"/>
</dbReference>
<dbReference type="PROSITE" id="PS50268">
    <property type="entry name" value="CADHERIN_2"/>
    <property type="match status" value="4"/>
</dbReference>
<feature type="domain" description="Cadherin" evidence="13">
    <location>
        <begin position="36"/>
        <end position="146"/>
    </location>
</feature>
<evidence type="ECO:0000256" key="2">
    <source>
        <dbReference type="ARBA" id="ARBA00022536"/>
    </source>
</evidence>
<evidence type="ECO:0000256" key="3">
    <source>
        <dbReference type="ARBA" id="ARBA00022692"/>
    </source>
</evidence>
<dbReference type="EMBL" id="AMQM01006816">
    <property type="status" value="NOT_ANNOTATED_CDS"/>
    <property type="molecule type" value="Genomic_DNA"/>
</dbReference>
<dbReference type="eggNOG" id="KOG3594">
    <property type="taxonomic scope" value="Eukaryota"/>
</dbReference>
<dbReference type="KEGG" id="hro:HELRODRAFT_141021"/>
<name>T1EJ23_HELRO</name>
<dbReference type="OMA" id="FESSHYS"/>
<organism evidence="15 16">
    <name type="scientific">Helobdella robusta</name>
    <name type="common">Californian leech</name>
    <dbReference type="NCBI Taxonomy" id="6412"/>
    <lineage>
        <taxon>Eukaryota</taxon>
        <taxon>Metazoa</taxon>
        <taxon>Spiralia</taxon>
        <taxon>Lophotrochozoa</taxon>
        <taxon>Annelida</taxon>
        <taxon>Clitellata</taxon>
        <taxon>Hirudinea</taxon>
        <taxon>Rhynchobdellida</taxon>
        <taxon>Glossiphoniidae</taxon>
        <taxon>Helobdella</taxon>
    </lineage>
</organism>
<dbReference type="GO" id="GO:0007156">
    <property type="term" value="P:homophilic cell adhesion via plasma membrane adhesion molecules"/>
    <property type="evidence" value="ECO:0007669"/>
    <property type="project" value="InterPro"/>
</dbReference>
<keyword evidence="4" id="KW-0732">Signal</keyword>
<keyword evidence="3" id="KW-0812">Transmembrane</keyword>
<evidence type="ECO:0000259" key="13">
    <source>
        <dbReference type="PROSITE" id="PS50268"/>
    </source>
</evidence>
<dbReference type="Proteomes" id="UP000015101">
    <property type="component" value="Unassembled WGS sequence"/>
</dbReference>
<evidence type="ECO:0000256" key="12">
    <source>
        <dbReference type="PROSITE-ProRule" id="PRU00043"/>
    </source>
</evidence>
<dbReference type="FunFam" id="2.60.40.60:FF:000013">
    <property type="entry name" value="Cadherin EGF LAG seven-pass G-type receptor"/>
    <property type="match status" value="1"/>
</dbReference>
<evidence type="ECO:0000256" key="7">
    <source>
        <dbReference type="ARBA" id="ARBA00022889"/>
    </source>
</evidence>
<accession>T1EJ23</accession>
<keyword evidence="16" id="KW-1185">Reference proteome</keyword>
<evidence type="ECO:0000256" key="4">
    <source>
        <dbReference type="ARBA" id="ARBA00022729"/>
    </source>
</evidence>
<dbReference type="PANTHER" id="PTHR24028:SF146">
    <property type="entry name" value="CADHERIN 96CB, ISOFORM D-RELATED"/>
    <property type="match status" value="1"/>
</dbReference>
<dbReference type="EMBL" id="KB097519">
    <property type="protein sequence ID" value="ESN95584.1"/>
    <property type="molecule type" value="Genomic_DNA"/>
</dbReference>
<keyword evidence="2" id="KW-0245">EGF-like domain</keyword>
<keyword evidence="8" id="KW-1133">Transmembrane helix</keyword>
<dbReference type="PROSITE" id="PS00232">
    <property type="entry name" value="CADHERIN_1"/>
    <property type="match status" value="3"/>
</dbReference>
<keyword evidence="11" id="KW-0325">Glycoprotein</keyword>
<comment type="subcellular location">
    <subcellularLocation>
        <location evidence="1">Membrane</location>
        <topology evidence="1">Single-pass membrane protein</topology>
    </subcellularLocation>
</comment>
<keyword evidence="5" id="KW-0677">Repeat</keyword>
<feature type="domain" description="Cadherin" evidence="13">
    <location>
        <begin position="143"/>
        <end position="257"/>
    </location>
</feature>
<dbReference type="HOGENOM" id="CLU_764128_0_0_1"/>
<dbReference type="GeneID" id="20196573"/>
<evidence type="ECO:0000256" key="10">
    <source>
        <dbReference type="ARBA" id="ARBA00023157"/>
    </source>
</evidence>
<dbReference type="FunFam" id="2.60.40.60:FF:000354">
    <property type="entry name" value="FAT atypical cadherin 3"/>
    <property type="match status" value="1"/>
</dbReference>
<sequence>YKFTLVASDNGKSSRQTTLDLIIKIVDVNDNSPQFESSHYSVSLPENSKVGTEIIRVLATDADEGMNGIVKYGWSDDTFKKFGSYFSIDSGSGSIRLKKTLDYEKSHLLGPIHLSVMASDQGVSKKSSYTTVTVRIVDVNDNEPFIYFKPIPKNSPPGTEVARFSVVDRDEGRNGQIACDIRDVSLPASAIIFTVQIDKQSYINNFVIQTSGEIDRESNPKGFDGFIVCKDHGEPDLNNARRFNLNILDVNDNAPIFELNTFQVHIEENLAVGSPIIRTKAKDNDSGENGEITYTIHPLKEKWNNVLSIDEEGTVRTVSNIDYEKMTKMFFDITAQDHGSPSQVGRASLELNIIDVDEYLPVF</sequence>
<evidence type="ECO:0000256" key="11">
    <source>
        <dbReference type="ARBA" id="ARBA00023180"/>
    </source>
</evidence>
<dbReference type="InParanoid" id="T1EJ23"/>
<evidence type="ECO:0000256" key="5">
    <source>
        <dbReference type="ARBA" id="ARBA00022737"/>
    </source>
</evidence>
<keyword evidence="10" id="KW-1015">Disulfide bond</keyword>
<dbReference type="CDD" id="cd11304">
    <property type="entry name" value="Cadherin_repeat"/>
    <property type="match status" value="4"/>
</dbReference>
<dbReference type="SUPFAM" id="SSF49313">
    <property type="entry name" value="Cadherin-like"/>
    <property type="match status" value="3"/>
</dbReference>
<reference evidence="15" key="3">
    <citation type="submission" date="2015-06" db="UniProtKB">
        <authorList>
            <consortium name="EnsemblMetazoa"/>
        </authorList>
    </citation>
    <scope>IDENTIFICATION</scope>
</reference>
<dbReference type="RefSeq" id="XP_009026442.1">
    <property type="nucleotide sequence ID" value="XM_009028194.1"/>
</dbReference>
<keyword evidence="9" id="KW-0472">Membrane</keyword>
<dbReference type="FunFam" id="2.60.40.60:FF:000820">
    <property type="entry name" value="Uncharacterized protein"/>
    <property type="match status" value="1"/>
</dbReference>
<reference evidence="14 16" key="2">
    <citation type="journal article" date="2013" name="Nature">
        <title>Insights into bilaterian evolution from three spiralian genomes.</title>
        <authorList>
            <person name="Simakov O."/>
            <person name="Marletaz F."/>
            <person name="Cho S.J."/>
            <person name="Edsinger-Gonzales E."/>
            <person name="Havlak P."/>
            <person name="Hellsten U."/>
            <person name="Kuo D.H."/>
            <person name="Larsson T."/>
            <person name="Lv J."/>
            <person name="Arendt D."/>
            <person name="Savage R."/>
            <person name="Osoegawa K."/>
            <person name="de Jong P."/>
            <person name="Grimwood J."/>
            <person name="Chapman J.A."/>
            <person name="Shapiro H."/>
            <person name="Aerts A."/>
            <person name="Otillar R.P."/>
            <person name="Terry A.Y."/>
            <person name="Boore J.L."/>
            <person name="Grigoriev I.V."/>
            <person name="Lindberg D.R."/>
            <person name="Seaver E.C."/>
            <person name="Weisblat D.A."/>
            <person name="Putnam N.H."/>
            <person name="Rokhsar D.S."/>
        </authorList>
    </citation>
    <scope>NUCLEOTIDE SEQUENCE</scope>
</reference>
<gene>
    <name evidence="15" type="primary">20196573</name>
    <name evidence="14" type="ORF">HELRODRAFT_141021</name>
</gene>
<dbReference type="InterPro" id="IPR002126">
    <property type="entry name" value="Cadherin-like_dom"/>
</dbReference>
<dbReference type="InterPro" id="IPR020894">
    <property type="entry name" value="Cadherin_CS"/>
</dbReference>
<evidence type="ECO:0000256" key="1">
    <source>
        <dbReference type="ARBA" id="ARBA00004167"/>
    </source>
</evidence>
<reference evidence="16" key="1">
    <citation type="submission" date="2012-12" db="EMBL/GenBank/DDBJ databases">
        <authorList>
            <person name="Hellsten U."/>
            <person name="Grimwood J."/>
            <person name="Chapman J.A."/>
            <person name="Shapiro H."/>
            <person name="Aerts A."/>
            <person name="Otillar R.P."/>
            <person name="Terry A.Y."/>
            <person name="Boore J.L."/>
            <person name="Simakov O."/>
            <person name="Marletaz F."/>
            <person name="Cho S.-J."/>
            <person name="Edsinger-Gonzales E."/>
            <person name="Havlak P."/>
            <person name="Kuo D.-H."/>
            <person name="Larsson T."/>
            <person name="Lv J."/>
            <person name="Arendt D."/>
            <person name="Savage R."/>
            <person name="Osoegawa K."/>
            <person name="de Jong P."/>
            <person name="Lindberg D.R."/>
            <person name="Seaver E.C."/>
            <person name="Weisblat D.A."/>
            <person name="Putnam N.H."/>
            <person name="Grigoriev I.V."/>
            <person name="Rokhsar D.S."/>
        </authorList>
    </citation>
    <scope>NUCLEOTIDE SEQUENCE</scope>
</reference>
<dbReference type="Pfam" id="PF00028">
    <property type="entry name" value="Cadherin"/>
    <property type="match status" value="3"/>
</dbReference>
<dbReference type="GO" id="GO:0005509">
    <property type="term" value="F:calcium ion binding"/>
    <property type="evidence" value="ECO:0007669"/>
    <property type="project" value="UniProtKB-UniRule"/>
</dbReference>
<dbReference type="CTD" id="20196573"/>
<evidence type="ECO:0000256" key="6">
    <source>
        <dbReference type="ARBA" id="ARBA00022837"/>
    </source>
</evidence>
<feature type="domain" description="Cadherin" evidence="13">
    <location>
        <begin position="1"/>
        <end position="35"/>
    </location>
</feature>
<feature type="domain" description="Cadherin" evidence="13">
    <location>
        <begin position="258"/>
        <end position="363"/>
    </location>
</feature>
<dbReference type="OrthoDB" id="6252479at2759"/>
<evidence type="ECO:0000256" key="8">
    <source>
        <dbReference type="ARBA" id="ARBA00022989"/>
    </source>
</evidence>